<keyword evidence="7 10" id="KW-1015">Disulfide bond</keyword>
<evidence type="ECO:0000256" key="9">
    <source>
        <dbReference type="PROSITE-ProRule" id="PRU00076"/>
    </source>
</evidence>
<feature type="signal peptide" evidence="11">
    <location>
        <begin position="1"/>
        <end position="26"/>
    </location>
</feature>
<feature type="disulfide bond" evidence="10">
    <location>
        <begin position="1984"/>
        <end position="1994"/>
    </location>
</feature>
<feature type="domain" description="SRCR" evidence="14">
    <location>
        <begin position="117"/>
        <end position="214"/>
    </location>
</feature>
<dbReference type="PRINTS" id="PR00258">
    <property type="entry name" value="SPERACTRCPTR"/>
</dbReference>
<dbReference type="InterPro" id="IPR006626">
    <property type="entry name" value="PbH1"/>
</dbReference>
<dbReference type="InterPro" id="IPR000742">
    <property type="entry name" value="EGF"/>
</dbReference>
<dbReference type="Pfam" id="PF00530">
    <property type="entry name" value="SRCR"/>
    <property type="match status" value="2"/>
</dbReference>
<evidence type="ECO:0000256" key="4">
    <source>
        <dbReference type="ARBA" id="ARBA00022737"/>
    </source>
</evidence>
<comment type="caution">
    <text evidence="15">The sequence shown here is derived from an EMBL/GenBank/DDBJ whole genome shotgun (WGS) entry which is preliminary data.</text>
</comment>
<proteinExistence type="predicted"/>
<dbReference type="Gene3D" id="2.160.20.10">
    <property type="entry name" value="Single-stranded right-handed beta-helix, Pectin lyase-like"/>
    <property type="match status" value="3"/>
</dbReference>
<evidence type="ECO:0000256" key="3">
    <source>
        <dbReference type="ARBA" id="ARBA00022729"/>
    </source>
</evidence>
<evidence type="ECO:0000256" key="10">
    <source>
        <dbReference type="PROSITE-ProRule" id="PRU00196"/>
    </source>
</evidence>
<keyword evidence="5" id="KW-1133">Transmembrane helix</keyword>
<evidence type="ECO:0000259" key="13">
    <source>
        <dbReference type="PROSITE" id="PS50060"/>
    </source>
</evidence>
<reference evidence="15" key="1">
    <citation type="submission" date="2023-01" db="EMBL/GenBank/DDBJ databases">
        <title>Genome assembly of the deep-sea coral Lophelia pertusa.</title>
        <authorList>
            <person name="Herrera S."/>
            <person name="Cordes E."/>
        </authorList>
    </citation>
    <scope>NUCLEOTIDE SEQUENCE</scope>
    <source>
        <strain evidence="15">USNM1676648</strain>
        <tissue evidence="15">Polyp</tissue>
    </source>
</reference>
<dbReference type="SUPFAM" id="SSF56436">
    <property type="entry name" value="C-type lectin-like"/>
    <property type="match status" value="1"/>
</dbReference>
<evidence type="ECO:0000259" key="14">
    <source>
        <dbReference type="PROSITE" id="PS50287"/>
    </source>
</evidence>
<dbReference type="PROSITE" id="PS00420">
    <property type="entry name" value="SRCR_1"/>
    <property type="match status" value="1"/>
</dbReference>
<dbReference type="Gene3D" id="2.10.25.10">
    <property type="entry name" value="Laminin"/>
    <property type="match status" value="1"/>
</dbReference>
<dbReference type="InterPro" id="IPR000998">
    <property type="entry name" value="MAM_dom"/>
</dbReference>
<dbReference type="PANTHER" id="PTHR47653">
    <property type="entry name" value="PROTEIN BARK BEETLE"/>
    <property type="match status" value="1"/>
</dbReference>
<evidence type="ECO:0000256" key="8">
    <source>
        <dbReference type="ARBA" id="ARBA00023180"/>
    </source>
</evidence>
<dbReference type="SMART" id="SM00202">
    <property type="entry name" value="SR"/>
    <property type="match status" value="3"/>
</dbReference>
<dbReference type="PROSITE" id="PS50060">
    <property type="entry name" value="MAM_2"/>
    <property type="match status" value="1"/>
</dbReference>
<dbReference type="OrthoDB" id="5985067at2759"/>
<feature type="domain" description="EGF-like" evidence="12">
    <location>
        <begin position="2844"/>
        <end position="2878"/>
    </location>
</feature>
<evidence type="ECO:0000313" key="15">
    <source>
        <dbReference type="EMBL" id="KAJ7370748.1"/>
    </source>
</evidence>
<dbReference type="GO" id="GO:0045217">
    <property type="term" value="P:cell-cell junction maintenance"/>
    <property type="evidence" value="ECO:0007669"/>
    <property type="project" value="TreeGrafter"/>
</dbReference>
<feature type="domain" description="MAM" evidence="13">
    <location>
        <begin position="2263"/>
        <end position="2433"/>
    </location>
</feature>
<gene>
    <name evidence="15" type="ORF">OS493_030177</name>
</gene>
<dbReference type="CDD" id="cd00054">
    <property type="entry name" value="EGF_CA"/>
    <property type="match status" value="1"/>
</dbReference>
<dbReference type="FunFam" id="3.10.250.10:FF:000016">
    <property type="entry name" value="Scavenger receptor cysteine-rich protein type 12"/>
    <property type="match status" value="1"/>
</dbReference>
<dbReference type="Gene3D" id="3.10.250.10">
    <property type="entry name" value="SRCR-like domain"/>
    <property type="match status" value="3"/>
</dbReference>
<evidence type="ECO:0000259" key="12">
    <source>
        <dbReference type="PROSITE" id="PS50026"/>
    </source>
</evidence>
<dbReference type="Pfam" id="PF13229">
    <property type="entry name" value="Beta_helix"/>
    <property type="match status" value="3"/>
</dbReference>
<dbReference type="EMBL" id="MU826857">
    <property type="protein sequence ID" value="KAJ7370748.1"/>
    <property type="molecule type" value="Genomic_DNA"/>
</dbReference>
<dbReference type="InterPro" id="IPR036772">
    <property type="entry name" value="SRCR-like_dom_sf"/>
</dbReference>
<keyword evidence="9" id="KW-0245">EGF-like domain</keyword>
<keyword evidence="4" id="KW-0677">Repeat</keyword>
<dbReference type="PROSITE" id="PS01186">
    <property type="entry name" value="EGF_2"/>
    <property type="match status" value="1"/>
</dbReference>
<dbReference type="InterPro" id="IPR016187">
    <property type="entry name" value="CTDL_fold"/>
</dbReference>
<dbReference type="PROSITE" id="PS50287">
    <property type="entry name" value="SRCR_2"/>
    <property type="match status" value="3"/>
</dbReference>
<dbReference type="SUPFAM" id="SSF49899">
    <property type="entry name" value="Concanavalin A-like lectins/glucanases"/>
    <property type="match status" value="1"/>
</dbReference>
<evidence type="ECO:0000256" key="6">
    <source>
        <dbReference type="ARBA" id="ARBA00023136"/>
    </source>
</evidence>
<keyword evidence="2" id="KW-0812">Transmembrane</keyword>
<dbReference type="PROSITE" id="PS50026">
    <property type="entry name" value="EGF_3"/>
    <property type="match status" value="1"/>
</dbReference>
<protein>
    <submittedName>
        <fullName evidence="15">Uncharacterized protein</fullName>
    </submittedName>
</protein>
<keyword evidence="8" id="KW-0325">Glycoprotein</keyword>
<evidence type="ECO:0000256" key="7">
    <source>
        <dbReference type="ARBA" id="ARBA00023157"/>
    </source>
</evidence>
<dbReference type="PROSITE" id="PS00022">
    <property type="entry name" value="EGF_1"/>
    <property type="match status" value="1"/>
</dbReference>
<dbReference type="SMART" id="SM00137">
    <property type="entry name" value="MAM"/>
    <property type="match status" value="1"/>
</dbReference>
<dbReference type="InterPro" id="IPR039448">
    <property type="entry name" value="Beta_helix"/>
</dbReference>
<dbReference type="GO" id="GO:0016020">
    <property type="term" value="C:membrane"/>
    <property type="evidence" value="ECO:0007669"/>
    <property type="project" value="UniProtKB-SubCell"/>
</dbReference>
<feature type="disulfide bond" evidence="10">
    <location>
        <begin position="183"/>
        <end position="193"/>
    </location>
</feature>
<evidence type="ECO:0000256" key="2">
    <source>
        <dbReference type="ARBA" id="ARBA00022692"/>
    </source>
</evidence>
<dbReference type="FunFam" id="3.10.250.10:FF:000011">
    <property type="entry name" value="Scavenger receptor class A member 5"/>
    <property type="match status" value="1"/>
</dbReference>
<keyword evidence="3 11" id="KW-0732">Signal</keyword>
<feature type="domain" description="SRCR" evidence="14">
    <location>
        <begin position="1913"/>
        <end position="2013"/>
    </location>
</feature>
<feature type="chain" id="PRO_5040726767" evidence="11">
    <location>
        <begin position="27"/>
        <end position="3442"/>
    </location>
</feature>
<dbReference type="InterPro" id="IPR011050">
    <property type="entry name" value="Pectin_lyase_fold/virulence"/>
</dbReference>
<keyword evidence="16" id="KW-1185">Reference proteome</keyword>
<comment type="caution">
    <text evidence="10">Lacks conserved residue(s) required for the propagation of feature annotation.</text>
</comment>
<dbReference type="Gene3D" id="2.60.120.200">
    <property type="match status" value="1"/>
</dbReference>
<feature type="domain" description="SRCR" evidence="14">
    <location>
        <begin position="1015"/>
        <end position="1115"/>
    </location>
</feature>
<dbReference type="SMART" id="SM00710">
    <property type="entry name" value="PbH1"/>
    <property type="match status" value="26"/>
</dbReference>
<dbReference type="SUPFAM" id="SSF51126">
    <property type="entry name" value="Pectin lyase-like"/>
    <property type="match status" value="6"/>
</dbReference>
<keyword evidence="6" id="KW-0472">Membrane</keyword>
<dbReference type="SMART" id="SM00181">
    <property type="entry name" value="EGF"/>
    <property type="match status" value="2"/>
</dbReference>
<evidence type="ECO:0000313" key="16">
    <source>
        <dbReference type="Proteomes" id="UP001163046"/>
    </source>
</evidence>
<comment type="subcellular location">
    <subcellularLocation>
        <location evidence="1">Membrane</location>
        <topology evidence="1">Single-pass membrane protein</topology>
    </subcellularLocation>
</comment>
<dbReference type="InterPro" id="IPR013320">
    <property type="entry name" value="ConA-like_dom_sf"/>
</dbReference>
<evidence type="ECO:0000256" key="5">
    <source>
        <dbReference type="ARBA" id="ARBA00022989"/>
    </source>
</evidence>
<accession>A0A9W9YZ74</accession>
<evidence type="ECO:0000256" key="11">
    <source>
        <dbReference type="SAM" id="SignalP"/>
    </source>
</evidence>
<feature type="disulfide bond" evidence="9">
    <location>
        <begin position="2868"/>
        <end position="2877"/>
    </location>
</feature>
<dbReference type="PANTHER" id="PTHR47653:SF1">
    <property type="entry name" value="DELETED IN MALIGNANT BRAIN TUMORS 1 PROTEIN"/>
    <property type="match status" value="1"/>
</dbReference>
<dbReference type="InterPro" id="IPR012334">
    <property type="entry name" value="Pectin_lyas_fold"/>
</dbReference>
<dbReference type="Proteomes" id="UP001163046">
    <property type="component" value="Unassembled WGS sequence"/>
</dbReference>
<dbReference type="InterPro" id="IPR001190">
    <property type="entry name" value="SRCR"/>
</dbReference>
<evidence type="ECO:0000256" key="1">
    <source>
        <dbReference type="ARBA" id="ARBA00004167"/>
    </source>
</evidence>
<dbReference type="SUPFAM" id="SSF56487">
    <property type="entry name" value="SRCR-like"/>
    <property type="match status" value="3"/>
</dbReference>
<sequence>MENYLPGIRRIIYLLSLLIIRRVTSASLGGDITADTTLTLNGSAYVVSQDVVVAENATLTIEPGVKMHFQAGVLLQVKGSLQAKGTSRDRIVFSKVPTNTSVNVDDLNVTEPYNDGIRLSDGKNYRVGRLEIFLNGQWGTVCRDRFDIKDAQVACRQLGFLGAKRFYTHGRGTGPTWLDEVDCKGPEKSLVDCKHPGIGVENCAHSQDIGIECHSLAKLLASKVFWKGIDFSSSKKPSSLQFVDVSLAYEAIKGSEYLPDLDHVTVKSCIYGVRSDKMSYPLTISDSSIRDNQYAGIQIKGSSKAITIENTVVDNTTDGDGLSYSEIAPDPVDFCSADVNVITFPITLQAFAKARTNVDCAKIIRTQPGHHLAVHYQSMTGEKFELEVYDGNTINATKLTHVNQWTGVNQAVTPSSSSGHELYIRFRYSAGSSDARLTFIITDDQDVSSLAISNCTFNDNHGKGVYLKDFRGNMAISTTDVYRNKGEGMTVERISGTIAATDAHFINNSANGLAILDSSFLSCNLHELSTKGNVRNGLYLQRVALNSNVSDSAFDGNAYNGFAITNGAGEVTFRNIAAVLNKYSGVRIYDGKVSSSFKFCNMSHNREDGCCIANQAGAHQFFNCTANSNLRHGVSLFDVRSPHSSAPPRHQFAHFSLEESVITDNTQYGVKLGPECQYWSDSAVNVTMVITKNQIVRNYKGGIFLSPDSCTWLSYALKPRRLEVIVTNNHFEENKVNAFYVFCTGFLGLDAVIESNTFINNTDKVLTLLDNNNCGANYKSNPVNVKIDKNNFTKNRAENILFIDYISFPETRSAIVNNNTFEDNEVATKDLFPNFFHRTTTRAVVVLKEGSFTLRENILENPGFVYQFSTLRHDHRRVIDAKFNWWGTAEECEIVDRIFDFQHRVQLSPVDFFPYFLSSSKTSVVSSSIQRPSCFLRGASIGGIVDRPLSLSSADSPYDVRDDVIILTNGSLVIPKNVTLQFPSRSAMVVQGTLLVDGIEHEKVRFIKKPHRGRFRLTREAGPWSGRVEFLVNDTWWPMCLPYGRSFANEGKIICQQLDQYYYTYRVRSPPAQEPGFVQNVVCDANVDADIMNCSANTWSYGPTCRGYTVHVTCQQYNWVGLHLAMTHHQSLLRHLDIQDAGFAYRSDIQIPGVALKVDFYHHNISNIFINNSLGIGVQVVYQSVYHSQSLMPHSTVSYTKSHGVLSRSPSLALTDVNMTRNDGMGFGFESTWDKINTFTAQMAGPDVYKTFHVCSENKTFLSANKVFHFTLETLEYSSQLSCQHVMETDPGYKLVIQDLYYTSSYRYSHFLRVYDGVNTSVGSPWKIESLPWQDRPVFNSTKSSIVFDLYKRVSMNLAIDFLVYTVRESEQLDYTGGEISIARAKITNSLKGSVLIGGNLLKSLSIVDTEISNSRDFGIKLAPKGIEHVKIDSTNLEQNKQGIVIGPMSSGSKEFTIKNCAINASQLQGLYIYTDSRSAIHIVNSRVTNSGDWGLIIMGQYRSMFLNLFVSHSTFAWNQRGGVTCLNTYGNEPVTMQFESNTFFRNQGPTFEIASGTASTSWLLLNNTFNDNRGFCVIALGTSTPSVPFVVVSGNLFLANQCPEKAVIDIRRDASSFIIRDNDFEFNLGRCVLIEGTAANVPITIADNVFNENICGDKKSVIEVLRLDENAKFANNTFTQNTAVSVFLLQLVRNIHQSVKRKEIVFNNNTLSNNAPHNIPQSVFTGESCAVVVSGILYYRETEFRLNKLNNSKYMRELCVRVPAISPRDVVNVTHNWWGTANGTEVRDRISDFDDNYDFAVANDWPFLVSADDPTLTSLEQHDFTQCGDVLSGRLFESLTLKASHSPYKVISDLTILQNVTLTIEAGVTVQVHPGVSILVAGVLQAHGIPAKPVIFTVKEPTGSNNASQLPVRLVDGDFPWEGRVEVFHNKSWKPIYASNNMFVRNITDVVCRQHGYGPPVAMENADAFRRNVNGSWIVELRCHGNETSLHECSNKQRAFNDSYVLVVVKCQGAPWGNLRFISSRDMNASKTRSVLNHVEFSHCGNHHGAAVPAVEAVTNAPKLDSITIRNCTSGGLRIHFPRADLHVNNSTFVNTGQAGVSFIQTPRNILVESSESSINQRGISFEEPSAENVPRVHYGRVFLCSEDKTVSVNNQALLYFHIPSLQNTMASETCDKVLTVPKGRGIKLTLLYHKASQGTHRLMVYDSPSIVNAIVDKSDRQITDLVHKELFIPRDAILLRWIGDVNSEVAIQAEEMNITDAPCTYEVDYCGWNTFTNMSINGRDVTRTWTISRYLWPHYTTDNSYFNLNAKRLYIGNDRWPPVDGRAAIISPPITKQSQLCSVVFFYRVGRQGKAGLSIFIQTGTYPDIEQKLFWEAKNIEVSSWRKVVLELPNDVDEYQLLFEGEYNKTASYYSRNYVTIDDLEVRSCSHQGEHRIFNSVFSGNTHQAINYTSVADGSDRRPRFTTERCKITDTPVAPSNVPRMSAISLDIQDNNFTLTNNFISGNRLGGIQAKLGQSDGTSFPRSLIYGNTFSRNANGTILVEERQDLKRNSSFVYIVDNAFGSNLGKGSTIKLYKIQSEVVNNFFYNNSGLYSIEYDFSNTWSKEQKCELNTFYLNKGLGDNYGVTVMSNGPMEYHRNNLKNPSNLYEFSSTRQAVSDPIDGALNWWGLGTESSVASRIYEKEDDYRLAAVDYKPFNRLPPRNILSIGCPADWLNVGSTCFVLELEYYGGHVASTSLPDDMEFINMALQASRPDGKPPVPVWVTTEGDLEEENSGEQTSPRCTVITQNRVQQVVPCNSLYPFVCTRTAVIRCPNGCFHNGDCVGATCFCYRGWTGRDCSQHHCNDVHNCSGNGHCVGPNVCKCTPGFIGRGCTYSYCTKFHRCSTCSQERACGWCDSAQQCMPGTSLGPYGEKQCPDWFYYTCYTVGSVNHCSNKIQRVDCTNRQCNVTQDTTSSESCQKCEDLQKCYNYVEKGKCRAWNETRCPHGLVEVDYTDPKRIDKHSVTKQCQGPFTIIIGTPSKVEDVIKYADFTQKVSPVELVDESTLDEEPNSDDLQGLMDGNIKLNASDLHVLPADDDLISSQFLVINKEHAISVTAGDVVVSAQSHGFIEKVVRVNQTSDMVFMETELERCTENSTWTHKFKPRVPDSPSDDDVVCTGGDNSYGLIITEPEQQQISVNDSIIGRSSNPFIAKRPTAQGHRRHKRDIDKETIRFIRKSHRAENKFSTFKMYADFIVSMGVFTDRDENGDEFITDALFGLEMIGEVIYNVDVQIGIEVSRDYIKGTYSILKPVQLGSTFCVPITGVCIPCAFFLEANLESVIKVVGKAYVPLSLKTSVQLGMGGFCSRFGGCRTINPHFQFNRRFGNGRVKVEAEIAAESLFVPKITFRLPSLPRFLRKLLVTAAGDSSDTGDFSILRLSAEVPFGLKCAAKPAARNV</sequence>
<organism evidence="15 16">
    <name type="scientific">Desmophyllum pertusum</name>
    <dbReference type="NCBI Taxonomy" id="174260"/>
    <lineage>
        <taxon>Eukaryota</taxon>
        <taxon>Metazoa</taxon>
        <taxon>Cnidaria</taxon>
        <taxon>Anthozoa</taxon>
        <taxon>Hexacorallia</taxon>
        <taxon>Scleractinia</taxon>
        <taxon>Caryophylliina</taxon>
        <taxon>Caryophylliidae</taxon>
        <taxon>Desmophyllum</taxon>
    </lineage>
</organism>
<name>A0A9W9YZ74_9CNID</name>
<dbReference type="InterPro" id="IPR053243">
    <property type="entry name" value="SJ_maturation_regulator"/>
</dbReference>